<gene>
    <name evidence="1" type="ORF">ANANG_G00295850</name>
</gene>
<reference evidence="1" key="1">
    <citation type="submission" date="2021-01" db="EMBL/GenBank/DDBJ databases">
        <title>A chromosome-scale assembly of European eel, Anguilla anguilla.</title>
        <authorList>
            <person name="Henkel C."/>
            <person name="Jong-Raadsen S.A."/>
            <person name="Dufour S."/>
            <person name="Weltzien F.-A."/>
            <person name="Palstra A.P."/>
            <person name="Pelster B."/>
            <person name="Spaink H.P."/>
            <person name="Van Den Thillart G.E."/>
            <person name="Jansen H."/>
            <person name="Zahm M."/>
            <person name="Klopp C."/>
            <person name="Cedric C."/>
            <person name="Louis A."/>
            <person name="Berthelot C."/>
            <person name="Parey E."/>
            <person name="Roest Crollius H."/>
            <person name="Montfort J."/>
            <person name="Robinson-Rechavi M."/>
            <person name="Bucao C."/>
            <person name="Bouchez O."/>
            <person name="Gislard M."/>
            <person name="Lluch J."/>
            <person name="Milhes M."/>
            <person name="Lampietro C."/>
            <person name="Lopez Roques C."/>
            <person name="Donnadieu C."/>
            <person name="Braasch I."/>
            <person name="Desvignes T."/>
            <person name="Postlethwait J."/>
            <person name="Bobe J."/>
            <person name="Guiguen Y."/>
            <person name="Dirks R."/>
        </authorList>
    </citation>
    <scope>NUCLEOTIDE SEQUENCE</scope>
    <source>
        <strain evidence="1">Tag_6206</strain>
        <tissue evidence="1">Liver</tissue>
    </source>
</reference>
<sequence>MDSARHWKHYFGILVYADSTTQFLQLFQPHIHFGKPPFPPRPQMRSVGNWSHRHVRGTSFRWCVLCDISLLEVQGRHSSGGESGCLAVGGLPVRSPALGVSKCP</sequence>
<dbReference type="Proteomes" id="UP001044222">
    <property type="component" value="Chromosome 17"/>
</dbReference>
<evidence type="ECO:0000313" key="1">
    <source>
        <dbReference type="EMBL" id="KAG5832877.1"/>
    </source>
</evidence>
<proteinExistence type="predicted"/>
<protein>
    <submittedName>
        <fullName evidence="1">Uncharacterized protein</fullName>
    </submittedName>
</protein>
<name>A0A9D3LKW6_ANGAN</name>
<dbReference type="EMBL" id="JAFIRN010000017">
    <property type="protein sequence ID" value="KAG5832877.1"/>
    <property type="molecule type" value="Genomic_DNA"/>
</dbReference>
<dbReference type="AlphaFoldDB" id="A0A9D3LKW6"/>
<accession>A0A9D3LKW6</accession>
<keyword evidence="2" id="KW-1185">Reference proteome</keyword>
<evidence type="ECO:0000313" key="2">
    <source>
        <dbReference type="Proteomes" id="UP001044222"/>
    </source>
</evidence>
<comment type="caution">
    <text evidence="1">The sequence shown here is derived from an EMBL/GenBank/DDBJ whole genome shotgun (WGS) entry which is preliminary data.</text>
</comment>
<organism evidence="1 2">
    <name type="scientific">Anguilla anguilla</name>
    <name type="common">European freshwater eel</name>
    <name type="synonym">Muraena anguilla</name>
    <dbReference type="NCBI Taxonomy" id="7936"/>
    <lineage>
        <taxon>Eukaryota</taxon>
        <taxon>Metazoa</taxon>
        <taxon>Chordata</taxon>
        <taxon>Craniata</taxon>
        <taxon>Vertebrata</taxon>
        <taxon>Euteleostomi</taxon>
        <taxon>Actinopterygii</taxon>
        <taxon>Neopterygii</taxon>
        <taxon>Teleostei</taxon>
        <taxon>Anguilliformes</taxon>
        <taxon>Anguillidae</taxon>
        <taxon>Anguilla</taxon>
    </lineage>
</organism>